<protein>
    <submittedName>
        <fullName evidence="2">Uncharacterized protein</fullName>
    </submittedName>
</protein>
<dbReference type="Proteomes" id="UP000317421">
    <property type="component" value="Unassembled WGS sequence"/>
</dbReference>
<reference evidence="2 3" key="1">
    <citation type="submission" date="2019-02" db="EMBL/GenBank/DDBJ databases">
        <title>Deep-cultivation of Planctomycetes and their phenomic and genomic characterization uncovers novel biology.</title>
        <authorList>
            <person name="Wiegand S."/>
            <person name="Jogler M."/>
            <person name="Boedeker C."/>
            <person name="Pinto D."/>
            <person name="Vollmers J."/>
            <person name="Rivas-Marin E."/>
            <person name="Kohn T."/>
            <person name="Peeters S.H."/>
            <person name="Heuer A."/>
            <person name="Rast P."/>
            <person name="Oberbeckmann S."/>
            <person name="Bunk B."/>
            <person name="Jeske O."/>
            <person name="Meyerdierks A."/>
            <person name="Storesund J.E."/>
            <person name="Kallscheuer N."/>
            <person name="Luecker S."/>
            <person name="Lage O.M."/>
            <person name="Pohl T."/>
            <person name="Merkel B.J."/>
            <person name="Hornburger P."/>
            <person name="Mueller R.-W."/>
            <person name="Bruemmer F."/>
            <person name="Labrenz M."/>
            <person name="Spormann A.M."/>
            <person name="Op Den Camp H."/>
            <person name="Overmann J."/>
            <person name="Amann R."/>
            <person name="Jetten M.S.M."/>
            <person name="Mascher T."/>
            <person name="Medema M.H."/>
            <person name="Devos D.P."/>
            <person name="Kaster A.-K."/>
            <person name="Ovreas L."/>
            <person name="Rohde M."/>
            <person name="Galperin M.Y."/>
            <person name="Jogler C."/>
        </authorList>
    </citation>
    <scope>NUCLEOTIDE SEQUENCE [LARGE SCALE GENOMIC DNA]</scope>
    <source>
        <strain evidence="2 3">Pla108</strain>
    </source>
</reference>
<evidence type="ECO:0000256" key="1">
    <source>
        <dbReference type="SAM" id="MobiDB-lite"/>
    </source>
</evidence>
<dbReference type="RefSeq" id="WP_146446398.1">
    <property type="nucleotide sequence ID" value="NZ_SJPR01000006.1"/>
</dbReference>
<feature type="compositionally biased region" description="Pro residues" evidence="1">
    <location>
        <begin position="173"/>
        <end position="182"/>
    </location>
</feature>
<dbReference type="OrthoDB" id="245699at2"/>
<comment type="caution">
    <text evidence="2">The sequence shown here is derived from an EMBL/GenBank/DDBJ whole genome shotgun (WGS) entry which is preliminary data.</text>
</comment>
<dbReference type="AlphaFoldDB" id="A0A5C6A6F3"/>
<accession>A0A5C6A6F3</accession>
<feature type="compositionally biased region" description="Gly residues" evidence="1">
    <location>
        <begin position="142"/>
        <end position="154"/>
    </location>
</feature>
<dbReference type="EMBL" id="SJPR01000006">
    <property type="protein sequence ID" value="TWT94858.1"/>
    <property type="molecule type" value="Genomic_DNA"/>
</dbReference>
<evidence type="ECO:0000313" key="2">
    <source>
        <dbReference type="EMBL" id="TWT94858.1"/>
    </source>
</evidence>
<feature type="region of interest" description="Disordered" evidence="1">
    <location>
        <begin position="136"/>
        <end position="182"/>
    </location>
</feature>
<gene>
    <name evidence="2" type="ORF">Pla108_37090</name>
</gene>
<proteinExistence type="predicted"/>
<name>A0A5C6A6F3_9BACT</name>
<organism evidence="2 3">
    <name type="scientific">Botrimarina colliarenosi</name>
    <dbReference type="NCBI Taxonomy" id="2528001"/>
    <lineage>
        <taxon>Bacteria</taxon>
        <taxon>Pseudomonadati</taxon>
        <taxon>Planctomycetota</taxon>
        <taxon>Planctomycetia</taxon>
        <taxon>Pirellulales</taxon>
        <taxon>Lacipirellulaceae</taxon>
        <taxon>Botrimarina</taxon>
    </lineage>
</organism>
<sequence>MRAPRPADKQSNADTLNRSLATIDGEVGALLTGNDWWQLKSFVGVYGLFHCAIDDTAGVRGRVEARLADQCFVGGYVEHDELFDTTGGVTLEYRFGRGGSAAENSSKNLLARLGDPVVRRRHVLVAENAARLSITSLSVGGPTTGGPSTGGPGVTPGSTVDPEPAGRGDRPTYVPPPRPDDI</sequence>
<evidence type="ECO:0000313" key="3">
    <source>
        <dbReference type="Proteomes" id="UP000317421"/>
    </source>
</evidence>
<keyword evidence="3" id="KW-1185">Reference proteome</keyword>